<dbReference type="Gene3D" id="2.40.50.100">
    <property type="match status" value="1"/>
</dbReference>
<accession>A0A426QMA6</accession>
<dbReference type="InterPro" id="IPR058647">
    <property type="entry name" value="BSH_CzcB-like"/>
</dbReference>
<feature type="domain" description="CzcB-like barrel-sandwich hybrid" evidence="4">
    <location>
        <begin position="307"/>
        <end position="425"/>
    </location>
</feature>
<comment type="caution">
    <text evidence="5">The sequence shown here is derived from an EMBL/GenBank/DDBJ whole genome shotgun (WGS) entry which is preliminary data.</text>
</comment>
<feature type="signal peptide" evidence="3">
    <location>
        <begin position="1"/>
        <end position="33"/>
    </location>
</feature>
<evidence type="ECO:0000256" key="1">
    <source>
        <dbReference type="ARBA" id="ARBA00022448"/>
    </source>
</evidence>
<name>A0A426QMA6_9GAMM</name>
<evidence type="ECO:0000256" key="2">
    <source>
        <dbReference type="SAM" id="Phobius"/>
    </source>
</evidence>
<dbReference type="AlphaFoldDB" id="A0A426QMA6"/>
<evidence type="ECO:0000313" key="6">
    <source>
        <dbReference type="Proteomes" id="UP000287798"/>
    </source>
</evidence>
<feature type="transmembrane region" description="Helical" evidence="2">
    <location>
        <begin position="193"/>
        <end position="216"/>
    </location>
</feature>
<organism evidence="5 6">
    <name type="scientific">Thiohalobacter thiocyanaticus</name>
    <dbReference type="NCBI Taxonomy" id="585455"/>
    <lineage>
        <taxon>Bacteria</taxon>
        <taxon>Pseudomonadati</taxon>
        <taxon>Pseudomonadota</taxon>
        <taxon>Gammaproteobacteria</taxon>
        <taxon>Thiohalobacterales</taxon>
        <taxon>Thiohalobacteraceae</taxon>
        <taxon>Thiohalobacter</taxon>
    </lineage>
</organism>
<protein>
    <submittedName>
        <fullName evidence="5">HlyD family efflux transporter periplasmic adaptor subunit</fullName>
    </submittedName>
</protein>
<feature type="chain" id="PRO_5018981725" evidence="3">
    <location>
        <begin position="34"/>
        <end position="569"/>
    </location>
</feature>
<dbReference type="Proteomes" id="UP000287798">
    <property type="component" value="Unassembled WGS sequence"/>
</dbReference>
<gene>
    <name evidence="5" type="ORF">D6C00_13770</name>
</gene>
<keyword evidence="2" id="KW-0812">Transmembrane</keyword>
<dbReference type="GO" id="GO:0015679">
    <property type="term" value="P:plasma membrane copper ion transport"/>
    <property type="evidence" value="ECO:0007669"/>
    <property type="project" value="TreeGrafter"/>
</dbReference>
<keyword evidence="2" id="KW-1133">Transmembrane helix</keyword>
<dbReference type="GO" id="GO:0060003">
    <property type="term" value="P:copper ion export"/>
    <property type="evidence" value="ECO:0007669"/>
    <property type="project" value="TreeGrafter"/>
</dbReference>
<dbReference type="PANTHER" id="PTHR30097:SF4">
    <property type="entry name" value="SLR6042 PROTEIN"/>
    <property type="match status" value="1"/>
</dbReference>
<proteinExistence type="predicted"/>
<evidence type="ECO:0000256" key="3">
    <source>
        <dbReference type="SAM" id="SignalP"/>
    </source>
</evidence>
<feature type="transmembrane region" description="Helical" evidence="2">
    <location>
        <begin position="164"/>
        <end position="181"/>
    </location>
</feature>
<keyword evidence="2" id="KW-0472">Membrane</keyword>
<evidence type="ECO:0000313" key="5">
    <source>
        <dbReference type="EMBL" id="RRQ22890.1"/>
    </source>
</evidence>
<dbReference type="EMBL" id="QZMU01000001">
    <property type="protein sequence ID" value="RRQ22890.1"/>
    <property type="molecule type" value="Genomic_DNA"/>
</dbReference>
<keyword evidence="6" id="KW-1185">Reference proteome</keyword>
<dbReference type="InterPro" id="IPR051909">
    <property type="entry name" value="MFP_Cation_Efflux"/>
</dbReference>
<keyword evidence="1" id="KW-0813">Transport</keyword>
<dbReference type="GO" id="GO:0030313">
    <property type="term" value="C:cell envelope"/>
    <property type="evidence" value="ECO:0007669"/>
    <property type="project" value="TreeGrafter"/>
</dbReference>
<dbReference type="Pfam" id="PF25973">
    <property type="entry name" value="BSH_CzcB"/>
    <property type="match status" value="1"/>
</dbReference>
<dbReference type="PANTHER" id="PTHR30097">
    <property type="entry name" value="CATION EFFLUX SYSTEM PROTEIN CUSB"/>
    <property type="match status" value="1"/>
</dbReference>
<sequence length="569" mass="61289">MALMETTLINLANRARRILPALAGLLMLLPATAPVAHNGIDHGDDAAAAEIHRISEPRFAERTERTEVVGILSGSRLELFIDAPGSNRPLDFDQVTVEADGNSFSATRIDAGHYRIPANWIRPGTEHSLLLTLTSPDRHDLVATSITTAGTPDMGQAAWQPEDVAIWASIGLLAVFTLWLIRLGLPGHRYSHLTFDVVVATAVIAVVAVASGMVPLHTNAEATTSSTDTGHEDPRLEFRIRRLPDGSLYVPKPAQRKLGIQTRLPQTAQGHNSISLVGKVQASPSGSADIVAALNGSLVPPEGGFPRPGQKVEKDQLLATLKPTLDPEQRADKESELAYLERDIYLIRKQIDRIKSQKVVRQDNSVQLDIREAELKGFLGRKRALERMFHAEIEIRSPIAGVVTEVGITAGENVKQGDSLFQVIDPESLWVEVISYDDGVIGTLSKAAIQSPGSRRALEFIGQGSQLRALGTPLYFDIENPAGLNAGELVNVDIWYGAEIAGIRIGEEAVSVDPRGSRVVWAHVEPERFAPRSVAEISPVAPGTAFIAGDFDPSVPLVDTGAALLNAAP</sequence>
<reference evidence="5 6" key="1">
    <citation type="journal article" date="2010" name="Int. J. Syst. Evol. Microbiol.">
        <title>Thiohalobacter thiocyanaticus gen. nov., sp. nov., a moderately halophilic, sulfur-oxidizing gammaproteobacterium from hypersaline lakes, that utilizes thiocyanate.</title>
        <authorList>
            <person name="Sorokin D.Y."/>
            <person name="Kovaleva O.L."/>
            <person name="Tourova T.P."/>
            <person name="Muyzer G."/>
        </authorList>
    </citation>
    <scope>NUCLEOTIDE SEQUENCE [LARGE SCALE GENOMIC DNA]</scope>
    <source>
        <strain evidence="5 6">Hrh1</strain>
    </source>
</reference>
<evidence type="ECO:0000259" key="4">
    <source>
        <dbReference type="Pfam" id="PF25973"/>
    </source>
</evidence>
<keyword evidence="3" id="KW-0732">Signal</keyword>